<dbReference type="EMBL" id="JAXAVW010000038">
    <property type="protein sequence ID" value="MDX8035811.1"/>
    <property type="molecule type" value="Genomic_DNA"/>
</dbReference>
<proteinExistence type="predicted"/>
<dbReference type="Pfam" id="PF14025">
    <property type="entry name" value="DUF4241"/>
    <property type="match status" value="1"/>
</dbReference>
<dbReference type="Proteomes" id="UP001285521">
    <property type="component" value="Unassembled WGS sequence"/>
</dbReference>
<feature type="region of interest" description="Disordered" evidence="1">
    <location>
        <begin position="106"/>
        <end position="126"/>
    </location>
</feature>
<evidence type="ECO:0000256" key="1">
    <source>
        <dbReference type="SAM" id="MobiDB-lite"/>
    </source>
</evidence>
<gene>
    <name evidence="2" type="ORF">SK803_36910</name>
</gene>
<dbReference type="RefSeq" id="WP_319970828.1">
    <property type="nucleotide sequence ID" value="NZ_JAXAVW010000038.1"/>
</dbReference>
<comment type="caution">
    <text evidence="2">The sequence shown here is derived from an EMBL/GenBank/DDBJ whole genome shotgun (WGS) entry which is preliminary data.</text>
</comment>
<keyword evidence="3" id="KW-1185">Reference proteome</keyword>
<name>A0ABU4TCA8_9PSEU</name>
<evidence type="ECO:0000313" key="3">
    <source>
        <dbReference type="Proteomes" id="UP001285521"/>
    </source>
</evidence>
<organism evidence="2 3">
    <name type="scientific">Lentzea miocenica</name>
    <dbReference type="NCBI Taxonomy" id="3095431"/>
    <lineage>
        <taxon>Bacteria</taxon>
        <taxon>Bacillati</taxon>
        <taxon>Actinomycetota</taxon>
        <taxon>Actinomycetes</taxon>
        <taxon>Pseudonocardiales</taxon>
        <taxon>Pseudonocardiaceae</taxon>
        <taxon>Lentzea</taxon>
    </lineage>
</organism>
<reference evidence="2 3" key="1">
    <citation type="submission" date="2023-11" db="EMBL/GenBank/DDBJ databases">
        <title>Lentzea sokolovensis, sp. nov., Lentzea kristufkii, sp. nov., and Lentzea miocenensis, sp. nov., rare actinobacteria from Sokolov Coal Basin, Miocene lacustrine sediment, Czech Republic.</title>
        <authorList>
            <person name="Lara A."/>
            <person name="Kotroba L."/>
            <person name="Nouioui I."/>
            <person name="Neumann-Schaal M."/>
            <person name="Mast Y."/>
            <person name="Chronakova A."/>
        </authorList>
    </citation>
    <scope>NUCLEOTIDE SEQUENCE [LARGE SCALE GENOMIC DNA]</scope>
    <source>
        <strain evidence="2 3">BCCO 10_0856</strain>
    </source>
</reference>
<dbReference type="InterPro" id="IPR025335">
    <property type="entry name" value="DUF4241"/>
</dbReference>
<accession>A0ABU4TCA8</accession>
<sequence length="405" mass="44269">MTDSLAVVHCEGWDPVERKIVGLLPVAVARQRDRAGEQYAFCLVEIESRRVVRVGEIAWAAGFARLWFVDAEGRREQVVEYRVLDGRLFRLNSHVWTYASPEQPEFDDSAAHSSKSHQPSGWTEFVSEPQGKRGGAFYHQSAVDVAELFSEVPRLPDWATFAEVPPGIALVLEDPAEESAEPPWRPSTPLAADGAEAAFVPGRRWRVSDREVVTEVAHAGTVRMPSGQVIAAEPSFLNEDLKPFTVSVPPGDYRVELGLIRFEDDPAHVRVTAAKLVVSAEPVATWEPALEAGLDPRLLGHDEYYGFGVDAGTGCFLDAAAREAFERVLDWENDEAALLDDITGAHAVEVPDPGSGATLVAYASGWGDGSYPTWIGRTASGEVACFVSDMLILRHCEPVAEEMMS</sequence>
<feature type="compositionally biased region" description="Polar residues" evidence="1">
    <location>
        <begin position="111"/>
        <end position="121"/>
    </location>
</feature>
<protein>
    <submittedName>
        <fullName evidence="2">DUF4241 domain-containing protein</fullName>
    </submittedName>
</protein>
<evidence type="ECO:0000313" key="2">
    <source>
        <dbReference type="EMBL" id="MDX8035811.1"/>
    </source>
</evidence>